<dbReference type="SUPFAM" id="SSF52540">
    <property type="entry name" value="P-loop containing nucleoside triphosphate hydrolases"/>
    <property type="match status" value="2"/>
</dbReference>
<keyword evidence="7" id="KW-0067">ATP-binding</keyword>
<evidence type="ECO:0000256" key="10">
    <source>
        <dbReference type="SAM" id="MobiDB-lite"/>
    </source>
</evidence>
<evidence type="ECO:0000259" key="12">
    <source>
        <dbReference type="PROSITE" id="PS50893"/>
    </source>
</evidence>
<dbReference type="InterPro" id="IPR017871">
    <property type="entry name" value="ABC_transporter-like_CS"/>
</dbReference>
<comment type="subcellular location">
    <subcellularLocation>
        <location evidence="1">Membrane</location>
        <topology evidence="1">Multi-pass membrane protein</topology>
    </subcellularLocation>
</comment>
<dbReference type="GO" id="GO:0005743">
    <property type="term" value="C:mitochondrial inner membrane"/>
    <property type="evidence" value="ECO:0007669"/>
    <property type="project" value="TreeGrafter"/>
</dbReference>
<accession>A0A6A3LA80</accession>
<dbReference type="InterPro" id="IPR027417">
    <property type="entry name" value="P-loop_NTPase"/>
</dbReference>
<dbReference type="Proteomes" id="UP000429607">
    <property type="component" value="Unassembled WGS sequence"/>
</dbReference>
<evidence type="ECO:0000256" key="2">
    <source>
        <dbReference type="ARBA" id="ARBA00007577"/>
    </source>
</evidence>
<evidence type="ECO:0000256" key="8">
    <source>
        <dbReference type="ARBA" id="ARBA00022989"/>
    </source>
</evidence>
<dbReference type="SUPFAM" id="SSF90123">
    <property type="entry name" value="ABC transporter transmembrane region"/>
    <property type="match status" value="2"/>
</dbReference>
<evidence type="ECO:0000256" key="5">
    <source>
        <dbReference type="ARBA" id="ARBA00022737"/>
    </source>
</evidence>
<dbReference type="InterPro" id="IPR036640">
    <property type="entry name" value="ABC1_TM_sf"/>
</dbReference>
<comment type="similarity">
    <text evidence="2">Belongs to the ABC transporter superfamily. ABCB family. Multidrug resistance exporter (TC 3.A.1.201) subfamily.</text>
</comment>
<dbReference type="InterPro" id="IPR039421">
    <property type="entry name" value="Type_1_exporter"/>
</dbReference>
<dbReference type="EMBL" id="QXFV01001065">
    <property type="protein sequence ID" value="KAE9016331.1"/>
    <property type="molecule type" value="Genomic_DNA"/>
</dbReference>
<feature type="domain" description="ABC transporter" evidence="12">
    <location>
        <begin position="501"/>
        <end position="747"/>
    </location>
</feature>
<feature type="transmembrane region" description="Helical" evidence="11">
    <location>
        <begin position="1043"/>
        <end position="1070"/>
    </location>
</feature>
<dbReference type="PANTHER" id="PTHR43394:SF11">
    <property type="entry name" value="ATP-BINDING CASSETTE TRANSPORTER"/>
    <property type="match status" value="1"/>
</dbReference>
<dbReference type="GO" id="GO:0090374">
    <property type="term" value="P:oligopeptide export from mitochondrion"/>
    <property type="evidence" value="ECO:0007669"/>
    <property type="project" value="TreeGrafter"/>
</dbReference>
<dbReference type="GO" id="GO:0015421">
    <property type="term" value="F:ABC-type oligopeptide transporter activity"/>
    <property type="evidence" value="ECO:0007669"/>
    <property type="project" value="TreeGrafter"/>
</dbReference>
<evidence type="ECO:0000256" key="11">
    <source>
        <dbReference type="SAM" id="Phobius"/>
    </source>
</evidence>
<dbReference type="InterPro" id="IPR003439">
    <property type="entry name" value="ABC_transporter-like_ATP-bd"/>
</dbReference>
<feature type="domain" description="ABC transmembrane type-1" evidence="13">
    <location>
        <begin position="802"/>
        <end position="1100"/>
    </location>
</feature>
<reference evidence="14 15" key="1">
    <citation type="submission" date="2018-09" db="EMBL/GenBank/DDBJ databases">
        <title>Genomic investigation of the strawberry pathogen Phytophthora fragariae indicates pathogenicity is determined by transcriptional variation in three key races.</title>
        <authorList>
            <person name="Adams T.M."/>
            <person name="Armitage A.D."/>
            <person name="Sobczyk M.K."/>
            <person name="Bates H.J."/>
            <person name="Dunwell J.M."/>
            <person name="Nellist C.F."/>
            <person name="Harrison R.J."/>
        </authorList>
    </citation>
    <scope>NUCLEOTIDE SEQUENCE [LARGE SCALE GENOMIC DNA]</scope>
    <source>
        <strain evidence="14 15">SCRP249</strain>
    </source>
</reference>
<feature type="region of interest" description="Disordered" evidence="10">
    <location>
        <begin position="1"/>
        <end position="40"/>
    </location>
</feature>
<feature type="transmembrane region" description="Helical" evidence="11">
    <location>
        <begin position="220"/>
        <end position="243"/>
    </location>
</feature>
<gene>
    <name evidence="14" type="ORF">PR001_g14683</name>
</gene>
<dbReference type="GO" id="GO:0005524">
    <property type="term" value="F:ATP binding"/>
    <property type="evidence" value="ECO:0007669"/>
    <property type="project" value="UniProtKB-KW"/>
</dbReference>
<evidence type="ECO:0000313" key="14">
    <source>
        <dbReference type="EMBL" id="KAE9016331.1"/>
    </source>
</evidence>
<evidence type="ECO:0000256" key="4">
    <source>
        <dbReference type="ARBA" id="ARBA00022692"/>
    </source>
</evidence>
<dbReference type="Pfam" id="PF00005">
    <property type="entry name" value="ABC_tran"/>
    <property type="match status" value="2"/>
</dbReference>
<dbReference type="PANTHER" id="PTHR43394">
    <property type="entry name" value="ATP-DEPENDENT PERMEASE MDL1, MITOCHONDRIAL"/>
    <property type="match status" value="1"/>
</dbReference>
<evidence type="ECO:0000256" key="7">
    <source>
        <dbReference type="ARBA" id="ARBA00022840"/>
    </source>
</evidence>
<organism evidence="14 15">
    <name type="scientific">Phytophthora rubi</name>
    <dbReference type="NCBI Taxonomy" id="129364"/>
    <lineage>
        <taxon>Eukaryota</taxon>
        <taxon>Sar</taxon>
        <taxon>Stramenopiles</taxon>
        <taxon>Oomycota</taxon>
        <taxon>Peronosporomycetes</taxon>
        <taxon>Peronosporales</taxon>
        <taxon>Peronosporaceae</taxon>
        <taxon>Phytophthora</taxon>
    </lineage>
</organism>
<feature type="transmembrane region" description="Helical" evidence="11">
    <location>
        <begin position="858"/>
        <end position="878"/>
    </location>
</feature>
<dbReference type="InterPro" id="IPR011527">
    <property type="entry name" value="ABC1_TM_dom"/>
</dbReference>
<dbReference type="PROSITE" id="PS50893">
    <property type="entry name" value="ABC_TRANSPORTER_2"/>
    <property type="match status" value="2"/>
</dbReference>
<dbReference type="InterPro" id="IPR003593">
    <property type="entry name" value="AAA+_ATPase"/>
</dbReference>
<dbReference type="Gene3D" id="1.20.1560.10">
    <property type="entry name" value="ABC transporter type 1, transmembrane domain"/>
    <property type="match status" value="1"/>
</dbReference>
<dbReference type="PROSITE" id="PS50929">
    <property type="entry name" value="ABC_TM1F"/>
    <property type="match status" value="2"/>
</dbReference>
<evidence type="ECO:0000256" key="3">
    <source>
        <dbReference type="ARBA" id="ARBA00022448"/>
    </source>
</evidence>
<evidence type="ECO:0000259" key="13">
    <source>
        <dbReference type="PROSITE" id="PS50929"/>
    </source>
</evidence>
<feature type="domain" description="ABC transmembrane type-1" evidence="13">
    <location>
        <begin position="185"/>
        <end position="461"/>
    </location>
</feature>
<dbReference type="SMART" id="SM00382">
    <property type="entry name" value="AAA"/>
    <property type="match status" value="2"/>
</dbReference>
<feature type="transmembrane region" description="Helical" evidence="11">
    <location>
        <begin position="1082"/>
        <end position="1102"/>
    </location>
</feature>
<dbReference type="Gene3D" id="3.40.50.300">
    <property type="entry name" value="P-loop containing nucleotide triphosphate hydrolases"/>
    <property type="match status" value="2"/>
</dbReference>
<name>A0A6A3LA80_9STRA</name>
<keyword evidence="5" id="KW-0677">Repeat</keyword>
<feature type="transmembrane region" description="Helical" evidence="11">
    <location>
        <begin position="179"/>
        <end position="200"/>
    </location>
</feature>
<sequence length="1421" mass="152947">MRLAPRDQPLLDETMELPSLRVAPGPPHPRGGRGSFSSSYSSNFAGTDSLCSFNSSQIFEDSDDREVDVDDVDSNSSRGDYALLSMPVESVKRVVPTTGVVTRPRSTDTSLWHSHNSSYRCTTAIADALRELREGRTAVAVAADEEHEQQDDEEEHKKKVKPSVGLRQLVARLSTHRDLFVLSMGLLAATIHGALWALLGREVKNALSAFAPFDRRDVDFAALTLMLLSLALGVTAYAAHLCLSHTAERMLRALREQVLRHVLLGLHQPWFDVNASLASSLGGELTREAPTIRHGLGPELGAVCRFLTQFVGGFVVAFATLWDLTLAVSCVAPVVVCVLVLLTDRASTETDNEADAVAAEALSNMQTVLALNAQRRVREKHALRVRIAERHRVVQHGKYAALQGTLTGTLWVMSAVGLWYGGKKVYDGQAEPAQVFETLLGVAIGSHGLGHLLPSFAAGARAQTAASALFSLLETPSKSISQSQLGVENPLPRPASFSGAVMAVDLHFSYPTRPQRPALRGCNVSLLAGECVVIVGGSGSGKSTLMTLLTRLYEPAQGLILLDGREMNSLDPTWVRAQLGVVTQDVTLFRASIFDNIMMGLVALRELSGRSSGQMEERVVNAAQRADVHDFILSLPDGYSTRVGENGAVKLTTQQRQRIALARALIREPKLLLLDELALSPQELLSRFGGAVGAGSTMMLLCTRQANAAAVEYADKIMVLEAGKIVEQGTHVELLHRGNSFYRRLHLTQPTFVREHERTLSAEATTAMRSQRRVTKATPTSPTKLTKRDITALARPERKFLAFGLVASVVVGLAAPMLGVLVSRMLADMTETYSSLLGTENAANVIKTLRPLVMRHGFFLSAGAAVIVVFQSIQLFCLDAATERVASRLRDLHFNSLLAQPLPFFDAPQHTAEVLTKSLATEAATASLVIGRAQGYKLQILCTLAASLVVAFWRGSWMLTLVLLAALPLLLIGEAICNPHTPKPTSSLGETESEEAVEVHVNEALRNRQAVVTLGLENSWCSSFEALLQRPLRHTRHHAQHEAVARGFSAVVMVAASALACWLSGVLVHYGDASFRELTRSFLVVLFSAHSLGLAVAWMNCISGAEQAGASIFALRDAAIVAGSANGLAPPLASPSSSDGEHSPLPQSPMLRGSVTLQDVKFAYPTRPSSLILNGLSLRIQAGETVALCGPRGAGVSTVFALLEGFYDLSSASGNSGRVLLDGVDIRSLDVSWLRAQISFVGPEPTLFLGTIAENIAYGMAAPPTLDMIVAAAEVAHAHAFITRLPDGYATRVGGQLQLSPGQRQRIVLARAVLQDARLLLLDEPTRSLGAESEKIAVQQALDTIVAQRVRRTTVIAAHPGDSATVRNADSIYVIDGGQVVDRGTHAELLRFRDRVYARLFRESAWSPTSSSSYTVGTSAT</sequence>
<dbReference type="PROSITE" id="PS00211">
    <property type="entry name" value="ABC_TRANSPORTER_1"/>
    <property type="match status" value="1"/>
</dbReference>
<dbReference type="Pfam" id="PF00664">
    <property type="entry name" value="ABC_membrane"/>
    <property type="match status" value="2"/>
</dbReference>
<evidence type="ECO:0000256" key="6">
    <source>
        <dbReference type="ARBA" id="ARBA00022741"/>
    </source>
</evidence>
<evidence type="ECO:0000256" key="1">
    <source>
        <dbReference type="ARBA" id="ARBA00004141"/>
    </source>
</evidence>
<feature type="transmembrane region" description="Helical" evidence="11">
    <location>
        <begin position="800"/>
        <end position="822"/>
    </location>
</feature>
<feature type="transmembrane region" description="Helical" evidence="11">
    <location>
        <begin position="959"/>
        <end position="977"/>
    </location>
</feature>
<keyword evidence="9 11" id="KW-0472">Membrane</keyword>
<keyword evidence="8 11" id="KW-1133">Transmembrane helix</keyword>
<protein>
    <submittedName>
        <fullName evidence="14">Multidrug resistance protein 1</fullName>
    </submittedName>
</protein>
<keyword evidence="4 11" id="KW-0812">Transmembrane</keyword>
<evidence type="ECO:0000256" key="9">
    <source>
        <dbReference type="ARBA" id="ARBA00023136"/>
    </source>
</evidence>
<feature type="transmembrane region" description="Helical" evidence="11">
    <location>
        <begin position="324"/>
        <end position="342"/>
    </location>
</feature>
<evidence type="ECO:0000313" key="15">
    <source>
        <dbReference type="Proteomes" id="UP000429607"/>
    </source>
</evidence>
<feature type="domain" description="ABC transporter" evidence="12">
    <location>
        <begin position="1155"/>
        <end position="1402"/>
    </location>
</feature>
<keyword evidence="6" id="KW-0547">Nucleotide-binding</keyword>
<dbReference type="GO" id="GO:0016887">
    <property type="term" value="F:ATP hydrolysis activity"/>
    <property type="evidence" value="ECO:0007669"/>
    <property type="project" value="InterPro"/>
</dbReference>
<proteinExistence type="inferred from homology"/>
<comment type="caution">
    <text evidence="14">The sequence shown here is derived from an EMBL/GenBank/DDBJ whole genome shotgun (WGS) entry which is preliminary data.</text>
</comment>
<keyword evidence="3" id="KW-0813">Transport</keyword>
<dbReference type="FunFam" id="3.40.50.300:FF:000604">
    <property type="entry name" value="ABC transporter B family member 28"/>
    <property type="match status" value="1"/>
</dbReference>